<gene>
    <name evidence="3" type="ORF">J4709_03555</name>
</gene>
<keyword evidence="2" id="KW-0812">Transmembrane</keyword>
<evidence type="ECO:0008006" key="5">
    <source>
        <dbReference type="Google" id="ProtNLM"/>
    </source>
</evidence>
<feature type="region of interest" description="Disordered" evidence="1">
    <location>
        <begin position="361"/>
        <end position="386"/>
    </location>
</feature>
<keyword evidence="2" id="KW-1133">Transmembrane helix</keyword>
<proteinExistence type="predicted"/>
<accession>A0ABS3RJY7</accession>
<dbReference type="PANTHER" id="PTHR48098:SF1">
    <property type="entry name" value="DIACYLGLYCEROL ACYLTRANSFERASE_MYCOLYLTRANSFERASE AG85A"/>
    <property type="match status" value="1"/>
</dbReference>
<evidence type="ECO:0000313" key="3">
    <source>
        <dbReference type="EMBL" id="MBO2456668.1"/>
    </source>
</evidence>
<feature type="compositionally biased region" description="Low complexity" evidence="1">
    <location>
        <begin position="210"/>
        <end position="231"/>
    </location>
</feature>
<evidence type="ECO:0000256" key="2">
    <source>
        <dbReference type="SAM" id="Phobius"/>
    </source>
</evidence>
<keyword evidence="4" id="KW-1185">Reference proteome</keyword>
<feature type="transmembrane region" description="Helical" evidence="2">
    <location>
        <begin position="6"/>
        <end position="26"/>
    </location>
</feature>
<dbReference type="Proteomes" id="UP000680206">
    <property type="component" value="Unassembled WGS sequence"/>
</dbReference>
<comment type="caution">
    <text evidence="3">The sequence shown here is derived from an EMBL/GenBank/DDBJ whole genome shotgun (WGS) entry which is preliminary data.</text>
</comment>
<keyword evidence="2" id="KW-0472">Membrane</keyword>
<sequence length="469" mass="48715">MEPIGAGFLALVCVPAVACLVAAVVLWPRFAGRGVRPVAARTGLLLGSQALLTAAVVLLVNRYFVFYATWDDLLGGTTTNAKVKQVQPNRGAEAAPAGLAHRVTTALGPKRRGHPRDPGKDGRVDRLDVQGARSGLDAQAYVYLPPQYFQPKYAHQRLPVVITIADDASGGAAAWLHQAKLPDEALAAAATGGVQPMIYAMLGPVRRFTPARPRSAEPPSAATPRTGPSGRPGERGGRGHKHRTDGSRGPIGVTPVTKRGPAKPRDVRPAGCLDLPGVAGGQAETFLSKDLPLALAGTYRLPETRAGWGLAGLTAGGQCAARLAMLHSDLFTAAASLNGRFGLPTDGTGARTVVKVAPPAAGTGATASGGSGRPVKQGPDDPYGGSEAYRLEQDLTWRLQHLPPPPISVLAAAQSAGADAQAAERFTALAKPPMRVDKLLVPGARVTLGEWRSELPAVLAWLSAHLKGE</sequence>
<evidence type="ECO:0000256" key="1">
    <source>
        <dbReference type="SAM" id="MobiDB-lite"/>
    </source>
</evidence>
<dbReference type="EMBL" id="JAGEPF010000002">
    <property type="protein sequence ID" value="MBO2456668.1"/>
    <property type="molecule type" value="Genomic_DNA"/>
</dbReference>
<dbReference type="RefSeq" id="WP_208236797.1">
    <property type="nucleotide sequence ID" value="NZ_JAGEPF010000002.1"/>
</dbReference>
<name>A0ABS3RJY7_9ACTN</name>
<evidence type="ECO:0000313" key="4">
    <source>
        <dbReference type="Proteomes" id="UP000680206"/>
    </source>
</evidence>
<feature type="region of interest" description="Disordered" evidence="1">
    <location>
        <begin position="209"/>
        <end position="270"/>
    </location>
</feature>
<dbReference type="InterPro" id="IPR029058">
    <property type="entry name" value="AB_hydrolase_fold"/>
</dbReference>
<dbReference type="PANTHER" id="PTHR48098">
    <property type="entry name" value="ENTEROCHELIN ESTERASE-RELATED"/>
    <property type="match status" value="1"/>
</dbReference>
<organism evidence="3 4">
    <name type="scientific">Actinomadura violacea</name>
    <dbReference type="NCBI Taxonomy" id="2819934"/>
    <lineage>
        <taxon>Bacteria</taxon>
        <taxon>Bacillati</taxon>
        <taxon>Actinomycetota</taxon>
        <taxon>Actinomycetes</taxon>
        <taxon>Streptosporangiales</taxon>
        <taxon>Thermomonosporaceae</taxon>
        <taxon>Actinomadura</taxon>
    </lineage>
</organism>
<dbReference type="InterPro" id="IPR050583">
    <property type="entry name" value="Mycobacterial_A85_antigen"/>
</dbReference>
<reference evidence="3 4" key="1">
    <citation type="submission" date="2021-03" db="EMBL/GenBank/DDBJ databases">
        <title>Actinomadura violae sp. nov., isolated from lichen in Thailand.</title>
        <authorList>
            <person name="Kanchanasin P."/>
            <person name="Saeng-In P."/>
            <person name="Phongsopitanun W."/>
            <person name="Yuki M."/>
            <person name="Kudo T."/>
            <person name="Ohkuma M."/>
            <person name="Tanasupawat S."/>
        </authorList>
    </citation>
    <scope>NUCLEOTIDE SEQUENCE [LARGE SCALE GENOMIC DNA]</scope>
    <source>
        <strain evidence="3 4">LCR2-06</strain>
    </source>
</reference>
<feature type="transmembrane region" description="Helical" evidence="2">
    <location>
        <begin position="38"/>
        <end position="60"/>
    </location>
</feature>
<protein>
    <recommendedName>
        <fullName evidence="5">Esterase</fullName>
    </recommendedName>
</protein>
<dbReference type="SUPFAM" id="SSF53474">
    <property type="entry name" value="alpha/beta-Hydrolases"/>
    <property type="match status" value="1"/>
</dbReference>
<dbReference type="Gene3D" id="3.40.50.1820">
    <property type="entry name" value="alpha/beta hydrolase"/>
    <property type="match status" value="1"/>
</dbReference>